<dbReference type="Proteomes" id="UP001596439">
    <property type="component" value="Unassembled WGS sequence"/>
</dbReference>
<keyword evidence="2" id="KW-1185">Reference proteome</keyword>
<evidence type="ECO:0000313" key="1">
    <source>
        <dbReference type="EMBL" id="MFC7390363.1"/>
    </source>
</evidence>
<dbReference type="EMBL" id="JBHTCE010000001">
    <property type="protein sequence ID" value="MFC7390363.1"/>
    <property type="molecule type" value="Genomic_DNA"/>
</dbReference>
<protein>
    <submittedName>
        <fullName evidence="1">Uncharacterized protein</fullName>
    </submittedName>
</protein>
<reference evidence="2" key="1">
    <citation type="journal article" date="2019" name="Int. J. Syst. Evol. Microbiol.">
        <title>The Global Catalogue of Microorganisms (GCM) 10K type strain sequencing project: providing services to taxonomists for standard genome sequencing and annotation.</title>
        <authorList>
            <consortium name="The Broad Institute Genomics Platform"/>
            <consortium name="The Broad Institute Genome Sequencing Center for Infectious Disease"/>
            <person name="Wu L."/>
            <person name="Ma J."/>
        </authorList>
    </citation>
    <scope>NUCLEOTIDE SEQUENCE [LARGE SCALE GENOMIC DNA]</scope>
    <source>
        <strain evidence="2">CCUG 55590</strain>
    </source>
</reference>
<dbReference type="Gene3D" id="2.60.40.1080">
    <property type="match status" value="1"/>
</dbReference>
<proteinExistence type="predicted"/>
<dbReference type="RefSeq" id="WP_214789376.1">
    <property type="nucleotide sequence ID" value="NZ_JANIEL010000009.1"/>
</dbReference>
<sequence>MFKHPRSKYGLIILIATVFILSIYSFSFATNNNDDAITLPVNGEVTRTISPDEDWVQSTFTLTYSLNLENILSQVKGPKKNGQKGPSLNSYKLIQWNVKIVEKIPKEFTVPDDIDLPKGFAFNKNTRELTGEFSLECAKKNGSNENKCNKVLKNESLTSDFSIPLIATTPGTFTFDTGKYAYSFYAEHSGKGTTKHDRDINGSPGTFSPEIVTVKGTTLTVPNTLTLYVGEGASTNVDATGTIDSSQVKWESDNNGIVGLQSNGTTVSITPKMVGETLIRATYTYPNGYVVKSNNLKVMVKLPDLALNPKPNELWVYQDAEGTLIKQSVTITLDQTKLDGSKLSGPLEVDWTSSSTALSVSETGVNVATVRAEHGSQGGVTILGELTDYPGQSKRTLIDVKEYPQLISTPNVILYMSDSPYSYGKQITFYPDTANVTGYGLTVLEGTDVLRIEQGELKLLKPGLAKVGLVTQDVSASFPNGGGPEPISQYFYVQVKDGTDPNPGIDTPAGDFY</sequence>
<comment type="caution">
    <text evidence="1">The sequence shown here is derived from an EMBL/GenBank/DDBJ whole genome shotgun (WGS) entry which is preliminary data.</text>
</comment>
<name>A0ABW2PLN5_9BACL</name>
<gene>
    <name evidence="1" type="ORF">ACFQO8_09395</name>
</gene>
<accession>A0ABW2PLN5</accession>
<evidence type="ECO:0000313" key="2">
    <source>
        <dbReference type="Proteomes" id="UP001596439"/>
    </source>
</evidence>
<organism evidence="1 2">
    <name type="scientific">Exiguobacterium aestuarii</name>
    <dbReference type="NCBI Taxonomy" id="273527"/>
    <lineage>
        <taxon>Bacteria</taxon>
        <taxon>Bacillati</taxon>
        <taxon>Bacillota</taxon>
        <taxon>Bacilli</taxon>
        <taxon>Bacillales</taxon>
        <taxon>Bacillales Family XII. Incertae Sedis</taxon>
        <taxon>Exiguobacterium</taxon>
    </lineage>
</organism>